<dbReference type="Pfam" id="PF03734">
    <property type="entry name" value="YkuD"/>
    <property type="match status" value="1"/>
</dbReference>
<evidence type="ECO:0000256" key="2">
    <source>
        <dbReference type="ARBA" id="ARBA00005992"/>
    </source>
</evidence>
<dbReference type="InterPro" id="IPR038063">
    <property type="entry name" value="Transpep_catalytic_dom"/>
</dbReference>
<keyword evidence="11" id="KW-1133">Transmembrane helix</keyword>
<dbReference type="KEGG" id="pbj:VN24_00370"/>
<comment type="pathway">
    <text evidence="1 9">Cell wall biogenesis; peptidoglycan biosynthesis.</text>
</comment>
<dbReference type="GO" id="GO:0018104">
    <property type="term" value="P:peptidoglycan-protein cross-linking"/>
    <property type="evidence" value="ECO:0007669"/>
    <property type="project" value="TreeGrafter"/>
</dbReference>
<keyword evidence="6 9" id="KW-0133">Cell shape</keyword>
<feature type="domain" description="L,D-TPase catalytic" evidence="12">
    <location>
        <begin position="326"/>
        <end position="435"/>
    </location>
</feature>
<evidence type="ECO:0000256" key="3">
    <source>
        <dbReference type="ARBA" id="ARBA00022676"/>
    </source>
</evidence>
<evidence type="ECO:0000256" key="9">
    <source>
        <dbReference type="PROSITE-ProRule" id="PRU01373"/>
    </source>
</evidence>
<dbReference type="Gene3D" id="2.40.440.10">
    <property type="entry name" value="L,D-transpeptidase catalytic domain-like"/>
    <property type="match status" value="1"/>
</dbReference>
<evidence type="ECO:0000256" key="6">
    <source>
        <dbReference type="ARBA" id="ARBA00022960"/>
    </source>
</evidence>
<evidence type="ECO:0000256" key="8">
    <source>
        <dbReference type="ARBA" id="ARBA00023316"/>
    </source>
</evidence>
<dbReference type="Gene3D" id="1.25.40.10">
    <property type="entry name" value="Tetratricopeptide repeat domain"/>
    <property type="match status" value="1"/>
</dbReference>
<evidence type="ECO:0000259" key="12">
    <source>
        <dbReference type="PROSITE" id="PS52029"/>
    </source>
</evidence>
<dbReference type="GO" id="GO:0016757">
    <property type="term" value="F:glycosyltransferase activity"/>
    <property type="evidence" value="ECO:0007669"/>
    <property type="project" value="UniProtKB-KW"/>
</dbReference>
<evidence type="ECO:0000256" key="10">
    <source>
        <dbReference type="SAM" id="MobiDB-lite"/>
    </source>
</evidence>
<sequence length="469" mass="51485">MPDEDDHLEYLKQYVKNHPDNRMAWYLLGKSYQSQNKEAKANYCYLQAGHVYEAYERKRHPLFDAPQVMIEQWNRSRRVKKAVVRTGLLTAALLALAVVFAPGDSSDRSREAGYDSSEHVTAAGSPFSVNVVFADPDRSQALGGTMNALIFGASGSATDIAARMEVEGGYELWTGRTEVLFSVERTEESGKLDVHVYNAQLCDCRPASPKKAYQQLREWMKTKEEEMTLTSAVRQYKRIHRRLPASLNDLVKPYPLNMLSGDTDGMRRLFAEVVEKVGKEHETPTVAEKRGSGSAGSEKGGTSAGNVAGSGSGIPASVFHHEEDTLRVVVDKSTHRLAVLSGTIIVRSYEVGLGGAKTPEGPFTITEKVKNPNGTASGPFGSRGMTLSGTRYAIHGTDEPDSVGGDESHGCIRMNKEDVEELYDLIPLGTSVQIGSGLLPSSVSKPEERFRLSPKQNEENPGTVYDWLH</sequence>
<evidence type="ECO:0000256" key="1">
    <source>
        <dbReference type="ARBA" id="ARBA00004752"/>
    </source>
</evidence>
<dbReference type="InterPro" id="IPR005490">
    <property type="entry name" value="LD_TPept_cat_dom"/>
</dbReference>
<feature type="active site" description="Proton donor/acceptor" evidence="9">
    <location>
        <position position="395"/>
    </location>
</feature>
<proteinExistence type="inferred from homology"/>
<evidence type="ECO:0000313" key="13">
    <source>
        <dbReference type="EMBL" id="AJY73361.1"/>
    </source>
</evidence>
<evidence type="ECO:0000313" key="14">
    <source>
        <dbReference type="Proteomes" id="UP000032633"/>
    </source>
</evidence>
<dbReference type="UniPathway" id="UPA00219"/>
<evidence type="ECO:0000256" key="5">
    <source>
        <dbReference type="ARBA" id="ARBA00022801"/>
    </source>
</evidence>
<feature type="compositionally biased region" description="Basic and acidic residues" evidence="10">
    <location>
        <begin position="278"/>
        <end position="291"/>
    </location>
</feature>
<dbReference type="CDD" id="cd16913">
    <property type="entry name" value="YkuD_like"/>
    <property type="match status" value="1"/>
</dbReference>
<protein>
    <recommendedName>
        <fullName evidence="12">L,D-TPase catalytic domain-containing protein</fullName>
    </recommendedName>
</protein>
<feature type="region of interest" description="Disordered" evidence="10">
    <location>
        <begin position="278"/>
        <end position="309"/>
    </location>
</feature>
<dbReference type="GO" id="GO:0071555">
    <property type="term" value="P:cell wall organization"/>
    <property type="evidence" value="ECO:0007669"/>
    <property type="project" value="UniProtKB-UniRule"/>
</dbReference>
<dbReference type="EMBL" id="CP011058">
    <property type="protein sequence ID" value="AJY73361.1"/>
    <property type="molecule type" value="Genomic_DNA"/>
</dbReference>
<dbReference type="STRING" id="1126833.VN24_00370"/>
<reference evidence="14" key="2">
    <citation type="submission" date="2015-03" db="EMBL/GenBank/DDBJ databases">
        <title>Genome sequence of Paenibacillus beijingensis strain DSM 24997T.</title>
        <authorList>
            <person name="Kwak Y."/>
            <person name="Shin J.-H."/>
        </authorList>
    </citation>
    <scope>NUCLEOTIDE SEQUENCE [LARGE SCALE GENOMIC DNA]</scope>
    <source>
        <strain evidence="14">DSM 24997</strain>
    </source>
</reference>
<keyword evidence="7 9" id="KW-0573">Peptidoglycan synthesis</keyword>
<dbReference type="Proteomes" id="UP000032633">
    <property type="component" value="Chromosome"/>
</dbReference>
<dbReference type="InterPro" id="IPR050979">
    <property type="entry name" value="LD-transpeptidase"/>
</dbReference>
<dbReference type="PATRIC" id="fig|1126833.4.peg.86"/>
<keyword evidence="14" id="KW-1185">Reference proteome</keyword>
<feature type="region of interest" description="Disordered" evidence="10">
    <location>
        <begin position="439"/>
        <end position="469"/>
    </location>
</feature>
<feature type="transmembrane region" description="Helical" evidence="11">
    <location>
        <begin position="82"/>
        <end position="101"/>
    </location>
</feature>
<keyword evidence="5" id="KW-0378">Hydrolase</keyword>
<dbReference type="OrthoDB" id="9787225at2"/>
<dbReference type="SUPFAM" id="SSF141523">
    <property type="entry name" value="L,D-transpeptidase catalytic domain-like"/>
    <property type="match status" value="1"/>
</dbReference>
<keyword evidence="11" id="KW-0472">Membrane</keyword>
<reference evidence="13 14" key="1">
    <citation type="journal article" date="2015" name="J. Biotechnol.">
        <title>Complete genome sequence of Paenibacillus beijingensis 7188(T) (=DSM 24997(T)), a novel rhizobacterium from jujube garden soil.</title>
        <authorList>
            <person name="Kwak Y."/>
            <person name="Shin J.H."/>
        </authorList>
    </citation>
    <scope>NUCLEOTIDE SEQUENCE [LARGE SCALE GENOMIC DNA]</scope>
    <source>
        <strain evidence="13 14">DSM 24997</strain>
    </source>
</reference>
<feature type="compositionally biased region" description="Gly residues" evidence="10">
    <location>
        <begin position="298"/>
        <end position="309"/>
    </location>
</feature>
<comment type="similarity">
    <text evidence="2">Belongs to the YkuD family.</text>
</comment>
<dbReference type="HOGENOM" id="CLU_573461_0_0_9"/>
<keyword evidence="4" id="KW-0808">Transferase</keyword>
<evidence type="ECO:0000256" key="4">
    <source>
        <dbReference type="ARBA" id="ARBA00022679"/>
    </source>
</evidence>
<dbReference type="GO" id="GO:0005576">
    <property type="term" value="C:extracellular region"/>
    <property type="evidence" value="ECO:0007669"/>
    <property type="project" value="TreeGrafter"/>
</dbReference>
<dbReference type="RefSeq" id="WP_045668796.1">
    <property type="nucleotide sequence ID" value="NZ_CP011058.1"/>
</dbReference>
<feature type="region of interest" description="Disordered" evidence="10">
    <location>
        <begin position="363"/>
        <end position="385"/>
    </location>
</feature>
<gene>
    <name evidence="13" type="ORF">VN24_00370</name>
</gene>
<name>A0A0D5NDQ4_9BACL</name>
<feature type="active site" description="Nucleophile" evidence="9">
    <location>
        <position position="411"/>
    </location>
</feature>
<dbReference type="PROSITE" id="PS52029">
    <property type="entry name" value="LD_TPASE"/>
    <property type="match status" value="1"/>
</dbReference>
<dbReference type="PANTHER" id="PTHR30582">
    <property type="entry name" value="L,D-TRANSPEPTIDASE"/>
    <property type="match status" value="1"/>
</dbReference>
<dbReference type="InterPro" id="IPR011990">
    <property type="entry name" value="TPR-like_helical_dom_sf"/>
</dbReference>
<keyword evidence="11" id="KW-0812">Transmembrane</keyword>
<dbReference type="GO" id="GO:0071972">
    <property type="term" value="F:peptidoglycan L,D-transpeptidase activity"/>
    <property type="evidence" value="ECO:0007669"/>
    <property type="project" value="TreeGrafter"/>
</dbReference>
<organism evidence="13 14">
    <name type="scientific">Paenibacillus beijingensis</name>
    <dbReference type="NCBI Taxonomy" id="1126833"/>
    <lineage>
        <taxon>Bacteria</taxon>
        <taxon>Bacillati</taxon>
        <taxon>Bacillota</taxon>
        <taxon>Bacilli</taxon>
        <taxon>Bacillales</taxon>
        <taxon>Paenibacillaceae</taxon>
        <taxon>Paenibacillus</taxon>
    </lineage>
</organism>
<dbReference type="GO" id="GO:0008360">
    <property type="term" value="P:regulation of cell shape"/>
    <property type="evidence" value="ECO:0007669"/>
    <property type="project" value="UniProtKB-UniRule"/>
</dbReference>
<dbReference type="AlphaFoldDB" id="A0A0D5NDQ4"/>
<evidence type="ECO:0000256" key="7">
    <source>
        <dbReference type="ARBA" id="ARBA00022984"/>
    </source>
</evidence>
<keyword evidence="3" id="KW-0328">Glycosyltransferase</keyword>
<dbReference type="PANTHER" id="PTHR30582:SF24">
    <property type="entry name" value="L,D-TRANSPEPTIDASE ERFK_SRFK-RELATED"/>
    <property type="match status" value="1"/>
</dbReference>
<accession>A0A0D5NDQ4</accession>
<evidence type="ECO:0000256" key="11">
    <source>
        <dbReference type="SAM" id="Phobius"/>
    </source>
</evidence>
<keyword evidence="8 9" id="KW-0961">Cell wall biogenesis/degradation</keyword>